<dbReference type="SUPFAM" id="SSF48008">
    <property type="entry name" value="GntR ligand-binding domain-like"/>
    <property type="match status" value="1"/>
</dbReference>
<dbReference type="InterPro" id="IPR008920">
    <property type="entry name" value="TF_FadR/GntR_C"/>
</dbReference>
<dbReference type="InterPro" id="IPR036390">
    <property type="entry name" value="WH_DNA-bd_sf"/>
</dbReference>
<dbReference type="InterPro" id="IPR036388">
    <property type="entry name" value="WH-like_DNA-bd_sf"/>
</dbReference>
<dbReference type="PANTHER" id="PTHR43537:SF5">
    <property type="entry name" value="UXU OPERON TRANSCRIPTIONAL REGULATOR"/>
    <property type="match status" value="1"/>
</dbReference>
<dbReference type="SMART" id="SM00345">
    <property type="entry name" value="HTH_GNTR"/>
    <property type="match status" value="1"/>
</dbReference>
<evidence type="ECO:0000256" key="2">
    <source>
        <dbReference type="ARBA" id="ARBA00023125"/>
    </source>
</evidence>
<dbReference type="InterPro" id="IPR000524">
    <property type="entry name" value="Tscrpt_reg_HTH_GntR"/>
</dbReference>
<dbReference type="GO" id="GO:0003700">
    <property type="term" value="F:DNA-binding transcription factor activity"/>
    <property type="evidence" value="ECO:0007669"/>
    <property type="project" value="InterPro"/>
</dbReference>
<evidence type="ECO:0000313" key="5">
    <source>
        <dbReference type="EMBL" id="GAS96644.1"/>
    </source>
</evidence>
<keyword evidence="1" id="KW-0805">Transcription regulation</keyword>
<dbReference type="OrthoDB" id="8680240at2"/>
<reference evidence="6" key="2">
    <citation type="submission" date="2016-02" db="EMBL/GenBank/DDBJ databases">
        <title>Draft genome sequence of five rapidly growing Mycobacterium species.</title>
        <authorList>
            <person name="Katahira K."/>
            <person name="Gotou Y."/>
            <person name="Iida K."/>
            <person name="Ogura Y."/>
            <person name="Hayashi T."/>
        </authorList>
    </citation>
    <scope>NUCLEOTIDE SEQUENCE [LARGE SCALE GENOMIC DNA]</scope>
    <source>
        <strain evidence="6">JCM15298</strain>
    </source>
</reference>
<accession>A0A100WDP2</accession>
<sequence>MPVPVASALEGRQLLRDSVFVRIRDAIIDGTLEPGERLVDGELSAWLGVSRTPIREALARLDAAGLVETRPGRYTIVSPIDPRTLADAQAVTAAMNELAARTAVPLLTADDLAGMRAANAAFAEALAAGDVVAAVAADDAFHRILVDRAGNAAVRTVLDQYTPVLRRVERIRFASLRGRDSVAQHARIIAFAEAGDADAAATETRKNWMTLDAHASDD</sequence>
<dbReference type="GO" id="GO:0003677">
    <property type="term" value="F:DNA binding"/>
    <property type="evidence" value="ECO:0007669"/>
    <property type="project" value="UniProtKB-KW"/>
</dbReference>
<proteinExistence type="predicted"/>
<organism evidence="5 6">
    <name type="scientific">Mycolicibacterium canariasense</name>
    <name type="common">Mycobacterium canariasense</name>
    <dbReference type="NCBI Taxonomy" id="228230"/>
    <lineage>
        <taxon>Bacteria</taxon>
        <taxon>Bacillati</taxon>
        <taxon>Actinomycetota</taxon>
        <taxon>Actinomycetes</taxon>
        <taxon>Mycobacteriales</taxon>
        <taxon>Mycobacteriaceae</taxon>
        <taxon>Mycolicibacterium</taxon>
    </lineage>
</organism>
<dbReference type="SMART" id="SM00895">
    <property type="entry name" value="FCD"/>
    <property type="match status" value="1"/>
</dbReference>
<evidence type="ECO:0000256" key="1">
    <source>
        <dbReference type="ARBA" id="ARBA00023015"/>
    </source>
</evidence>
<protein>
    <submittedName>
        <fullName evidence="5">GntR family transcriptional regulator</fullName>
    </submittedName>
</protein>
<dbReference type="RefSeq" id="WP_062657633.1">
    <property type="nucleotide sequence ID" value="NZ_BCSY01000056.1"/>
</dbReference>
<dbReference type="PROSITE" id="PS50949">
    <property type="entry name" value="HTH_GNTR"/>
    <property type="match status" value="1"/>
</dbReference>
<dbReference type="PANTHER" id="PTHR43537">
    <property type="entry name" value="TRANSCRIPTIONAL REGULATOR, GNTR FAMILY"/>
    <property type="match status" value="1"/>
</dbReference>
<comment type="caution">
    <text evidence="5">The sequence shown here is derived from an EMBL/GenBank/DDBJ whole genome shotgun (WGS) entry which is preliminary data.</text>
</comment>
<dbReference type="STRING" id="228230.RMCC_3610"/>
<evidence type="ECO:0000256" key="3">
    <source>
        <dbReference type="ARBA" id="ARBA00023163"/>
    </source>
</evidence>
<dbReference type="Pfam" id="PF00392">
    <property type="entry name" value="GntR"/>
    <property type="match status" value="1"/>
</dbReference>
<dbReference type="Pfam" id="PF07729">
    <property type="entry name" value="FCD"/>
    <property type="match status" value="1"/>
</dbReference>
<gene>
    <name evidence="5" type="ORF">RMCC_3610</name>
</gene>
<keyword evidence="2" id="KW-0238">DNA-binding</keyword>
<dbReference type="AlphaFoldDB" id="A0A100WDP2"/>
<dbReference type="EMBL" id="BCSY01000056">
    <property type="protein sequence ID" value="GAS96644.1"/>
    <property type="molecule type" value="Genomic_DNA"/>
</dbReference>
<evidence type="ECO:0000259" key="4">
    <source>
        <dbReference type="PROSITE" id="PS50949"/>
    </source>
</evidence>
<dbReference type="Gene3D" id="1.10.10.10">
    <property type="entry name" value="Winged helix-like DNA-binding domain superfamily/Winged helix DNA-binding domain"/>
    <property type="match status" value="1"/>
</dbReference>
<dbReference type="CDD" id="cd07377">
    <property type="entry name" value="WHTH_GntR"/>
    <property type="match status" value="1"/>
</dbReference>
<dbReference type="SUPFAM" id="SSF46785">
    <property type="entry name" value="Winged helix' DNA-binding domain"/>
    <property type="match status" value="1"/>
</dbReference>
<evidence type="ECO:0000313" key="6">
    <source>
        <dbReference type="Proteomes" id="UP000069443"/>
    </source>
</evidence>
<reference evidence="6" key="1">
    <citation type="journal article" date="2016" name="Genome Announc.">
        <title>Draft Genome Sequences of Five Rapidly Growing Mycobacterium Species, M. thermoresistibile, M. fortuitum subsp. acetamidolyticum, M. canariasense, M. brisbanense, and M. novocastrense.</title>
        <authorList>
            <person name="Katahira K."/>
            <person name="Ogura Y."/>
            <person name="Gotoh Y."/>
            <person name="Hayashi T."/>
        </authorList>
    </citation>
    <scope>NUCLEOTIDE SEQUENCE [LARGE SCALE GENOMIC DNA]</scope>
    <source>
        <strain evidence="6">JCM15298</strain>
    </source>
</reference>
<keyword evidence="6" id="KW-1185">Reference proteome</keyword>
<dbReference type="Proteomes" id="UP000069443">
    <property type="component" value="Unassembled WGS sequence"/>
</dbReference>
<dbReference type="InterPro" id="IPR011711">
    <property type="entry name" value="GntR_C"/>
</dbReference>
<name>A0A100WDP2_MYCCR</name>
<dbReference type="Gene3D" id="1.20.120.530">
    <property type="entry name" value="GntR ligand-binding domain-like"/>
    <property type="match status" value="1"/>
</dbReference>
<keyword evidence="3" id="KW-0804">Transcription</keyword>
<feature type="domain" description="HTH gntR-type" evidence="4">
    <location>
        <begin position="13"/>
        <end position="80"/>
    </location>
</feature>